<dbReference type="PANTHER" id="PTHR12499">
    <property type="entry name" value="OPTIC ATROPHY 3 PROTEIN OPA3"/>
    <property type="match status" value="1"/>
</dbReference>
<dbReference type="Proteomes" id="UP000076722">
    <property type="component" value="Unassembled WGS sequence"/>
</dbReference>
<dbReference type="EMBL" id="KV419425">
    <property type="protein sequence ID" value="KZS89858.1"/>
    <property type="molecule type" value="Genomic_DNA"/>
</dbReference>
<accession>A0A164QQ01</accession>
<evidence type="ECO:0000256" key="2">
    <source>
        <dbReference type="ARBA" id="ARBA00023054"/>
    </source>
</evidence>
<comment type="similarity">
    <text evidence="1">Belongs to the OPA3 family.</text>
</comment>
<dbReference type="InterPro" id="IPR010754">
    <property type="entry name" value="OPA3-like"/>
</dbReference>
<gene>
    <name evidence="5" type="ORF">SISNIDRAFT_416592</name>
</gene>
<dbReference type="OrthoDB" id="2129069at2759"/>
<dbReference type="AlphaFoldDB" id="A0A164QQ01"/>
<dbReference type="GO" id="GO:0005739">
    <property type="term" value="C:mitochondrion"/>
    <property type="evidence" value="ECO:0007669"/>
    <property type="project" value="TreeGrafter"/>
</dbReference>
<evidence type="ECO:0000256" key="4">
    <source>
        <dbReference type="SAM" id="MobiDB-lite"/>
    </source>
</evidence>
<feature type="coiled-coil region" evidence="3">
    <location>
        <begin position="99"/>
        <end position="126"/>
    </location>
</feature>
<dbReference type="GO" id="GO:0019216">
    <property type="term" value="P:regulation of lipid metabolic process"/>
    <property type="evidence" value="ECO:0007669"/>
    <property type="project" value="TreeGrafter"/>
</dbReference>
<proteinExistence type="inferred from homology"/>
<feature type="compositionally biased region" description="Low complexity" evidence="4">
    <location>
        <begin position="188"/>
        <end position="209"/>
    </location>
</feature>
<evidence type="ECO:0000256" key="1">
    <source>
        <dbReference type="ARBA" id="ARBA00007584"/>
    </source>
</evidence>
<feature type="region of interest" description="Disordered" evidence="4">
    <location>
        <begin position="175"/>
        <end position="220"/>
    </location>
</feature>
<protein>
    <submittedName>
        <fullName evidence="5">OPA3-domain-containing protein</fullName>
    </submittedName>
</protein>
<evidence type="ECO:0000313" key="5">
    <source>
        <dbReference type="EMBL" id="KZS89858.1"/>
    </source>
</evidence>
<reference evidence="5 6" key="1">
    <citation type="journal article" date="2016" name="Mol. Biol. Evol.">
        <title>Comparative Genomics of Early-Diverging Mushroom-Forming Fungi Provides Insights into the Origins of Lignocellulose Decay Capabilities.</title>
        <authorList>
            <person name="Nagy L.G."/>
            <person name="Riley R."/>
            <person name="Tritt A."/>
            <person name="Adam C."/>
            <person name="Daum C."/>
            <person name="Floudas D."/>
            <person name="Sun H."/>
            <person name="Yadav J.S."/>
            <person name="Pangilinan J."/>
            <person name="Larsson K.H."/>
            <person name="Matsuura K."/>
            <person name="Barry K."/>
            <person name="Labutti K."/>
            <person name="Kuo R."/>
            <person name="Ohm R.A."/>
            <person name="Bhattacharya S.S."/>
            <person name="Shirouzu T."/>
            <person name="Yoshinaga Y."/>
            <person name="Martin F.M."/>
            <person name="Grigoriev I.V."/>
            <person name="Hibbett D.S."/>
        </authorList>
    </citation>
    <scope>NUCLEOTIDE SEQUENCE [LARGE SCALE GENOMIC DNA]</scope>
    <source>
        <strain evidence="5 6">HHB9708</strain>
    </source>
</reference>
<organism evidence="5 6">
    <name type="scientific">Sistotremastrum niveocremeum HHB9708</name>
    <dbReference type="NCBI Taxonomy" id="1314777"/>
    <lineage>
        <taxon>Eukaryota</taxon>
        <taxon>Fungi</taxon>
        <taxon>Dikarya</taxon>
        <taxon>Basidiomycota</taxon>
        <taxon>Agaricomycotina</taxon>
        <taxon>Agaricomycetes</taxon>
        <taxon>Sistotremastrales</taxon>
        <taxon>Sistotremastraceae</taxon>
        <taxon>Sertulicium</taxon>
        <taxon>Sertulicium niveocremeum</taxon>
    </lineage>
</organism>
<evidence type="ECO:0000313" key="6">
    <source>
        <dbReference type="Proteomes" id="UP000076722"/>
    </source>
</evidence>
<sequence length="220" mass="24357">MATVKLATLVIRTIAKPISSSIKSQARQHETFRNFCVSLAQTMYRAEVVLRTRLLGEPRKAIRPLNEHAAIESGANALAEGFLFSVAAALVLGETWRSSRNETKRRDDVTDRLTELEDRMDNARLDLESVVVVWEERWREEREKNARLQATIDGLADIGLKNGWKHILDFTSHHPIPSGSDSGPQQKAPSNSSTSSSHIISALSSLPSHDTSTRSASSKS</sequence>
<dbReference type="Pfam" id="PF07047">
    <property type="entry name" value="OPA3"/>
    <property type="match status" value="1"/>
</dbReference>
<dbReference type="PANTHER" id="PTHR12499:SF0">
    <property type="entry name" value="OPTIC ATROPHY 3 PROTEIN"/>
    <property type="match status" value="1"/>
</dbReference>
<keyword evidence="6" id="KW-1185">Reference proteome</keyword>
<keyword evidence="2 3" id="KW-0175">Coiled coil</keyword>
<evidence type="ECO:0000256" key="3">
    <source>
        <dbReference type="SAM" id="Coils"/>
    </source>
</evidence>
<name>A0A164QQ01_9AGAM</name>